<dbReference type="RefSeq" id="WP_336434225.1">
    <property type="nucleotide sequence ID" value="NZ_JBAWKS010000001.1"/>
</dbReference>
<name>A0ABU8EMH5_9GAMM</name>
<evidence type="ECO:0000256" key="1">
    <source>
        <dbReference type="SAM" id="MobiDB-lite"/>
    </source>
</evidence>
<keyword evidence="5" id="KW-1185">Reference proteome</keyword>
<dbReference type="EMBL" id="JBAWKS010000001">
    <property type="protein sequence ID" value="MEI4548149.1"/>
    <property type="molecule type" value="Genomic_DNA"/>
</dbReference>
<organism evidence="4 5">
    <name type="scientific">Pseudoalteromonas spongiae</name>
    <dbReference type="NCBI Taxonomy" id="298657"/>
    <lineage>
        <taxon>Bacteria</taxon>
        <taxon>Pseudomonadati</taxon>
        <taxon>Pseudomonadota</taxon>
        <taxon>Gammaproteobacteria</taxon>
        <taxon>Alteromonadales</taxon>
        <taxon>Pseudoalteromonadaceae</taxon>
        <taxon>Pseudoalteromonas</taxon>
    </lineage>
</organism>
<keyword evidence="2" id="KW-0812">Transmembrane</keyword>
<accession>A0ABU8EMH5</accession>
<feature type="transmembrane region" description="Helical" evidence="2">
    <location>
        <begin position="33"/>
        <end position="55"/>
    </location>
</feature>
<gene>
    <name evidence="4" type="ORF">WAE96_00245</name>
</gene>
<dbReference type="Pfam" id="PF11141">
    <property type="entry name" value="DUF2914"/>
    <property type="match status" value="1"/>
</dbReference>
<proteinExistence type="predicted"/>
<evidence type="ECO:0000313" key="5">
    <source>
        <dbReference type="Proteomes" id="UP001382455"/>
    </source>
</evidence>
<sequence length="303" mass="33578">MAQKIKITATLANKQNQSAQNAKPSEVEYQWRWARVFAALLLVVVVLVLATMYLFPNTKNPKETSQSLTKASVQQGSSTVVKTITSAINNAKNTDNETEKVDLSQPSTAELPIEKASVTQPAIEQRVELEPSNPTDVDNSEAVVSESVTNNSLSKTAENNDESLEQAVSVDIEQHANENSTADLADIALGAKMNTQSVTRALLSRDIKAREPIDIIGERIARASFTKKLYFFTEVNGLKGKVVRHKWYFQDQLQADVELSIFAERYRTYSSKNIAALQLGEWRVELIADGKTLASKQFKVTDQ</sequence>
<dbReference type="InterPro" id="IPR022606">
    <property type="entry name" value="DUF2914"/>
</dbReference>
<feature type="region of interest" description="Disordered" evidence="1">
    <location>
        <begin position="90"/>
        <end position="161"/>
    </location>
</feature>
<feature type="compositionally biased region" description="Polar residues" evidence="1">
    <location>
        <begin position="146"/>
        <end position="157"/>
    </location>
</feature>
<feature type="domain" description="DUF2914" evidence="3">
    <location>
        <begin position="242"/>
        <end position="300"/>
    </location>
</feature>
<evidence type="ECO:0000313" key="4">
    <source>
        <dbReference type="EMBL" id="MEI4548149.1"/>
    </source>
</evidence>
<protein>
    <submittedName>
        <fullName evidence="4">DUF2914 domain-containing protein</fullName>
    </submittedName>
</protein>
<evidence type="ECO:0000259" key="3">
    <source>
        <dbReference type="Pfam" id="PF11141"/>
    </source>
</evidence>
<reference evidence="4 5" key="1">
    <citation type="submission" date="2023-12" db="EMBL/GenBank/DDBJ databases">
        <title>Friends and Foes: Symbiotic and Algicidal bacterial influence on Karenia brevis blooms.</title>
        <authorList>
            <person name="Fei C."/>
            <person name="Mohamed A.R."/>
            <person name="Booker A."/>
            <person name="Arshad M."/>
            <person name="Klass S."/>
            <person name="Ahn S."/>
            <person name="Gilbert P.M."/>
            <person name="Heil C.A."/>
            <person name="Martinez J.M."/>
            <person name="Amin S.A."/>
        </authorList>
    </citation>
    <scope>NUCLEOTIDE SEQUENCE [LARGE SCALE GENOMIC DNA]</scope>
    <source>
        <strain evidence="4 5">CE15</strain>
    </source>
</reference>
<comment type="caution">
    <text evidence="4">The sequence shown here is derived from an EMBL/GenBank/DDBJ whole genome shotgun (WGS) entry which is preliminary data.</text>
</comment>
<dbReference type="Proteomes" id="UP001382455">
    <property type="component" value="Unassembled WGS sequence"/>
</dbReference>
<evidence type="ECO:0000256" key="2">
    <source>
        <dbReference type="SAM" id="Phobius"/>
    </source>
</evidence>
<keyword evidence="2" id="KW-0472">Membrane</keyword>
<keyword evidence="2" id="KW-1133">Transmembrane helix</keyword>